<organism evidence="2 3">
    <name type="scientific">Artemisia annua</name>
    <name type="common">Sweet wormwood</name>
    <dbReference type="NCBI Taxonomy" id="35608"/>
    <lineage>
        <taxon>Eukaryota</taxon>
        <taxon>Viridiplantae</taxon>
        <taxon>Streptophyta</taxon>
        <taxon>Embryophyta</taxon>
        <taxon>Tracheophyta</taxon>
        <taxon>Spermatophyta</taxon>
        <taxon>Magnoliopsida</taxon>
        <taxon>eudicotyledons</taxon>
        <taxon>Gunneridae</taxon>
        <taxon>Pentapetalae</taxon>
        <taxon>asterids</taxon>
        <taxon>campanulids</taxon>
        <taxon>Asterales</taxon>
        <taxon>Asteraceae</taxon>
        <taxon>Asteroideae</taxon>
        <taxon>Anthemideae</taxon>
        <taxon>Artemisiinae</taxon>
        <taxon>Artemisia</taxon>
    </lineage>
</organism>
<name>A0A2U1P1X6_ARTAN</name>
<reference evidence="2 3" key="1">
    <citation type="journal article" date="2018" name="Mol. Plant">
        <title>The genome of Artemisia annua provides insight into the evolution of Asteraceae family and artemisinin biosynthesis.</title>
        <authorList>
            <person name="Shen Q."/>
            <person name="Zhang L."/>
            <person name="Liao Z."/>
            <person name="Wang S."/>
            <person name="Yan T."/>
            <person name="Shi P."/>
            <person name="Liu M."/>
            <person name="Fu X."/>
            <person name="Pan Q."/>
            <person name="Wang Y."/>
            <person name="Lv Z."/>
            <person name="Lu X."/>
            <person name="Zhang F."/>
            <person name="Jiang W."/>
            <person name="Ma Y."/>
            <person name="Chen M."/>
            <person name="Hao X."/>
            <person name="Li L."/>
            <person name="Tang Y."/>
            <person name="Lv G."/>
            <person name="Zhou Y."/>
            <person name="Sun X."/>
            <person name="Brodelius P.E."/>
            <person name="Rose J.K.C."/>
            <person name="Tang K."/>
        </authorList>
    </citation>
    <scope>NUCLEOTIDE SEQUENCE [LARGE SCALE GENOMIC DNA]</scope>
    <source>
        <strain evidence="3">cv. Huhao1</strain>
        <tissue evidence="2">Leaf</tissue>
    </source>
</reference>
<sequence length="283" mass="32470">MDDMTAKMCQYGKGKLGYARVLVEVNAKKEFKDNTVVQYRNSMGSIVRTKIVRVDYTWKPPVCKHCGVFGHSFEQCSKRPRTTEEINKQNELKVGQKDTTGLGNDKSHMNNKPQGRKVNPVGKTNVYTGRTGMYNKSDNFHNKVEYRPKQRYDHGKKDGMENVNKMKDKNKVQSPKGKHHMNSSTSTSNQFDVLSTYGECVGDDLSDDQRKEVNCFIDKKLQPTPSEQSKWPNRMVEYFNARWRMMVDCNREEEDVSEDISGEGRCMAENEIEGVDGCLQPSH</sequence>
<evidence type="ECO:0000313" key="2">
    <source>
        <dbReference type="EMBL" id="PWA79764.1"/>
    </source>
</evidence>
<dbReference type="AlphaFoldDB" id="A0A2U1P1X6"/>
<evidence type="ECO:0008006" key="4">
    <source>
        <dbReference type="Google" id="ProtNLM"/>
    </source>
</evidence>
<keyword evidence="3" id="KW-1185">Reference proteome</keyword>
<comment type="caution">
    <text evidence="2">The sequence shown here is derived from an EMBL/GenBank/DDBJ whole genome shotgun (WGS) entry which is preliminary data.</text>
</comment>
<evidence type="ECO:0000256" key="1">
    <source>
        <dbReference type="SAM" id="MobiDB-lite"/>
    </source>
</evidence>
<protein>
    <recommendedName>
        <fullName evidence="4">Zinc knuckle CX2CX4HX4C</fullName>
    </recommendedName>
</protein>
<gene>
    <name evidence="2" type="ORF">CTI12_AA203050</name>
</gene>
<feature type="region of interest" description="Disordered" evidence="1">
    <location>
        <begin position="93"/>
        <end position="189"/>
    </location>
</feature>
<dbReference type="InterPro" id="IPR040256">
    <property type="entry name" value="At4g02000-like"/>
</dbReference>
<dbReference type="EMBL" id="PKPP01001809">
    <property type="protein sequence ID" value="PWA79764.1"/>
    <property type="molecule type" value="Genomic_DNA"/>
</dbReference>
<proteinExistence type="predicted"/>
<dbReference type="OrthoDB" id="1939300at2759"/>
<dbReference type="Proteomes" id="UP000245207">
    <property type="component" value="Unassembled WGS sequence"/>
</dbReference>
<accession>A0A2U1P1X6</accession>
<dbReference type="PANTHER" id="PTHR31286">
    <property type="entry name" value="GLYCINE-RICH CELL WALL STRUCTURAL PROTEIN 1.8-LIKE"/>
    <property type="match status" value="1"/>
</dbReference>
<dbReference type="PANTHER" id="PTHR31286:SF99">
    <property type="entry name" value="DUF4283 DOMAIN-CONTAINING PROTEIN"/>
    <property type="match status" value="1"/>
</dbReference>
<feature type="compositionally biased region" description="Basic and acidic residues" evidence="1">
    <location>
        <begin position="138"/>
        <end position="171"/>
    </location>
</feature>
<evidence type="ECO:0000313" key="3">
    <source>
        <dbReference type="Proteomes" id="UP000245207"/>
    </source>
</evidence>